<reference evidence="1" key="2">
    <citation type="submission" date="2023-06" db="EMBL/GenBank/DDBJ databases">
        <authorList>
            <consortium name="Lawrence Berkeley National Laboratory"/>
            <person name="Haridas S."/>
            <person name="Hensen N."/>
            <person name="Bonometti L."/>
            <person name="Westerberg I."/>
            <person name="Brannstrom I.O."/>
            <person name="Guillou S."/>
            <person name="Cros-Aarteil S."/>
            <person name="Calhoun S."/>
            <person name="Kuo A."/>
            <person name="Mondo S."/>
            <person name="Pangilinan J."/>
            <person name="Riley R."/>
            <person name="LaButti K."/>
            <person name="Andreopoulos B."/>
            <person name="Lipzen A."/>
            <person name="Chen C."/>
            <person name="Yanf M."/>
            <person name="Daum C."/>
            <person name="Ng V."/>
            <person name="Clum A."/>
            <person name="Steindorff A."/>
            <person name="Ohm R."/>
            <person name="Martin F."/>
            <person name="Silar P."/>
            <person name="Natvig D."/>
            <person name="Lalanne C."/>
            <person name="Gautier V."/>
            <person name="Ament-velasquez S.L."/>
            <person name="Kruys A."/>
            <person name="Hutchinson M.I."/>
            <person name="Powell A.J."/>
            <person name="Barry K."/>
            <person name="Miller A.N."/>
            <person name="Grigoriev I.V."/>
            <person name="Debuchy R."/>
            <person name="Gladieux P."/>
            <person name="Thoren M.H."/>
            <person name="Johannesson H."/>
        </authorList>
    </citation>
    <scope>NUCLEOTIDE SEQUENCE</scope>
    <source>
        <strain evidence="1">CBS 232.78</strain>
    </source>
</reference>
<evidence type="ECO:0000313" key="2">
    <source>
        <dbReference type="Proteomes" id="UP001285441"/>
    </source>
</evidence>
<gene>
    <name evidence="1" type="ORF">B0H63DRAFT_137981</name>
</gene>
<organism evidence="1 2">
    <name type="scientific">Podospora didyma</name>
    <dbReference type="NCBI Taxonomy" id="330526"/>
    <lineage>
        <taxon>Eukaryota</taxon>
        <taxon>Fungi</taxon>
        <taxon>Dikarya</taxon>
        <taxon>Ascomycota</taxon>
        <taxon>Pezizomycotina</taxon>
        <taxon>Sordariomycetes</taxon>
        <taxon>Sordariomycetidae</taxon>
        <taxon>Sordariales</taxon>
        <taxon>Podosporaceae</taxon>
        <taxon>Podospora</taxon>
    </lineage>
</organism>
<protein>
    <submittedName>
        <fullName evidence="1">Uncharacterized protein</fullName>
    </submittedName>
</protein>
<keyword evidence="2" id="KW-1185">Reference proteome</keyword>
<proteinExistence type="predicted"/>
<sequence>MSLEHTYVAIFEFFQAVAGVFSTRGKARATAAVVADLLWKPFDLRFRNVVDKINFHQGIVREELDFTVMTKIQDDIEALQDIQAELATRKAQQEIFSISFQAAEKIRQADKWSVDGGPEFDHVVIVSCRGIIEKKRNGVFKYIHLTARKFAQNGPDGQCQRPPLLPKELIAKATIAIRCVSYLASKVP</sequence>
<accession>A0AAE0NRY5</accession>
<dbReference type="AlphaFoldDB" id="A0AAE0NRY5"/>
<evidence type="ECO:0000313" key="1">
    <source>
        <dbReference type="EMBL" id="KAK3386581.1"/>
    </source>
</evidence>
<name>A0AAE0NRY5_9PEZI</name>
<dbReference type="EMBL" id="JAULSW010000003">
    <property type="protein sequence ID" value="KAK3386581.1"/>
    <property type="molecule type" value="Genomic_DNA"/>
</dbReference>
<dbReference type="Proteomes" id="UP001285441">
    <property type="component" value="Unassembled WGS sequence"/>
</dbReference>
<comment type="caution">
    <text evidence="1">The sequence shown here is derived from an EMBL/GenBank/DDBJ whole genome shotgun (WGS) entry which is preliminary data.</text>
</comment>
<reference evidence="1" key="1">
    <citation type="journal article" date="2023" name="Mol. Phylogenet. Evol.">
        <title>Genome-scale phylogeny and comparative genomics of the fungal order Sordariales.</title>
        <authorList>
            <person name="Hensen N."/>
            <person name="Bonometti L."/>
            <person name="Westerberg I."/>
            <person name="Brannstrom I.O."/>
            <person name="Guillou S."/>
            <person name="Cros-Aarteil S."/>
            <person name="Calhoun S."/>
            <person name="Haridas S."/>
            <person name="Kuo A."/>
            <person name="Mondo S."/>
            <person name="Pangilinan J."/>
            <person name="Riley R."/>
            <person name="LaButti K."/>
            <person name="Andreopoulos B."/>
            <person name="Lipzen A."/>
            <person name="Chen C."/>
            <person name="Yan M."/>
            <person name="Daum C."/>
            <person name="Ng V."/>
            <person name="Clum A."/>
            <person name="Steindorff A."/>
            <person name="Ohm R.A."/>
            <person name="Martin F."/>
            <person name="Silar P."/>
            <person name="Natvig D.O."/>
            <person name="Lalanne C."/>
            <person name="Gautier V."/>
            <person name="Ament-Velasquez S.L."/>
            <person name="Kruys A."/>
            <person name="Hutchinson M.I."/>
            <person name="Powell A.J."/>
            <person name="Barry K."/>
            <person name="Miller A.N."/>
            <person name="Grigoriev I.V."/>
            <person name="Debuchy R."/>
            <person name="Gladieux P."/>
            <person name="Hiltunen Thoren M."/>
            <person name="Johannesson H."/>
        </authorList>
    </citation>
    <scope>NUCLEOTIDE SEQUENCE</scope>
    <source>
        <strain evidence="1">CBS 232.78</strain>
    </source>
</reference>